<evidence type="ECO:0000313" key="3">
    <source>
        <dbReference type="EMBL" id="GAQ93498.1"/>
    </source>
</evidence>
<dbReference type="AlphaFoldDB" id="A0A1Y1IYT7"/>
<protein>
    <submittedName>
        <fullName evidence="3">Uncharacterized protein</fullName>
    </submittedName>
</protein>
<feature type="non-terminal residue" evidence="3">
    <location>
        <position position="1"/>
    </location>
</feature>
<dbReference type="Proteomes" id="UP000054558">
    <property type="component" value="Unassembled WGS sequence"/>
</dbReference>
<dbReference type="OMA" id="TIECTNY"/>
<gene>
    <name evidence="3" type="ORF">KFL_015830010</name>
</gene>
<evidence type="ECO:0000256" key="2">
    <source>
        <dbReference type="SAM" id="Phobius"/>
    </source>
</evidence>
<keyword evidence="2" id="KW-0472">Membrane</keyword>
<evidence type="ECO:0000313" key="4">
    <source>
        <dbReference type="Proteomes" id="UP000054558"/>
    </source>
</evidence>
<evidence type="ECO:0000256" key="1">
    <source>
        <dbReference type="SAM" id="MobiDB-lite"/>
    </source>
</evidence>
<feature type="transmembrane region" description="Helical" evidence="2">
    <location>
        <begin position="383"/>
        <end position="404"/>
    </location>
</feature>
<feature type="compositionally biased region" description="Low complexity" evidence="1">
    <location>
        <begin position="353"/>
        <end position="371"/>
    </location>
</feature>
<accession>A0A1Y1IYT7</accession>
<feature type="region of interest" description="Disordered" evidence="1">
    <location>
        <begin position="353"/>
        <end position="375"/>
    </location>
</feature>
<dbReference type="EMBL" id="DF238532">
    <property type="protein sequence ID" value="GAQ93498.1"/>
    <property type="molecule type" value="Genomic_DNA"/>
</dbReference>
<proteinExistence type="predicted"/>
<organism evidence="3 4">
    <name type="scientific">Klebsormidium nitens</name>
    <name type="common">Green alga</name>
    <name type="synonym">Ulothrix nitens</name>
    <dbReference type="NCBI Taxonomy" id="105231"/>
    <lineage>
        <taxon>Eukaryota</taxon>
        <taxon>Viridiplantae</taxon>
        <taxon>Streptophyta</taxon>
        <taxon>Klebsormidiophyceae</taxon>
        <taxon>Klebsormidiales</taxon>
        <taxon>Klebsormidiaceae</taxon>
        <taxon>Klebsormidium</taxon>
    </lineage>
</organism>
<name>A0A1Y1IYT7_KLENI</name>
<keyword evidence="4" id="KW-1185">Reference proteome</keyword>
<sequence length="423" mass="43690">SVTNINTIECTNYMNPPAPRVVVSKMIGKPGEARSFDCGPAGLSGMLLKASAVVDSIQPICGTDLGTKDVNAYIKGYPWSTGASIGGPNAPQFAQWCAAGSRPAGDKALITSISGGPANNGNHPNDLSKLSFTCKDFAEIDAVKNDPERTADVCIGTDPLTPELSGAIDCNGSMKGYCTGTRAWSNKCNIYVGKVPTQAADQDRAKMDHCSTGQNYKSQVCQDFCLAGGVDMYVPGGPGRPAFKDQCNVLYANKCKGDSSDLCSCVNKPRLEDWGADQTYQAVMSAVNGTAGANRNPQCYFGPCKERGYKAVSFSKAGCPSCLNSITVSGTDGGVASLGSAVQSCLASDAPAPAAAPSPSKSGTSSGSSGSLQTPAPSPPKGWLYALLILIAVVLVAALLEWVFTGDKPTPRPAASTMNHAPT</sequence>
<keyword evidence="2" id="KW-1133">Transmembrane helix</keyword>
<keyword evidence="2" id="KW-0812">Transmembrane</keyword>
<reference evidence="3 4" key="1">
    <citation type="journal article" date="2014" name="Nat. Commun.">
        <title>Klebsormidium flaccidum genome reveals primary factors for plant terrestrial adaptation.</title>
        <authorList>
            <person name="Hori K."/>
            <person name="Maruyama F."/>
            <person name="Fujisawa T."/>
            <person name="Togashi T."/>
            <person name="Yamamoto N."/>
            <person name="Seo M."/>
            <person name="Sato S."/>
            <person name="Yamada T."/>
            <person name="Mori H."/>
            <person name="Tajima N."/>
            <person name="Moriyama T."/>
            <person name="Ikeuchi M."/>
            <person name="Watanabe M."/>
            <person name="Wada H."/>
            <person name="Kobayashi K."/>
            <person name="Saito M."/>
            <person name="Masuda T."/>
            <person name="Sasaki-Sekimoto Y."/>
            <person name="Mashiguchi K."/>
            <person name="Awai K."/>
            <person name="Shimojima M."/>
            <person name="Masuda S."/>
            <person name="Iwai M."/>
            <person name="Nobusawa T."/>
            <person name="Narise T."/>
            <person name="Kondo S."/>
            <person name="Saito H."/>
            <person name="Sato R."/>
            <person name="Murakawa M."/>
            <person name="Ihara Y."/>
            <person name="Oshima-Yamada Y."/>
            <person name="Ohtaka K."/>
            <person name="Satoh M."/>
            <person name="Sonobe K."/>
            <person name="Ishii M."/>
            <person name="Ohtani R."/>
            <person name="Kanamori-Sato M."/>
            <person name="Honoki R."/>
            <person name="Miyazaki D."/>
            <person name="Mochizuki H."/>
            <person name="Umetsu J."/>
            <person name="Higashi K."/>
            <person name="Shibata D."/>
            <person name="Kamiya Y."/>
            <person name="Sato N."/>
            <person name="Nakamura Y."/>
            <person name="Tabata S."/>
            <person name="Ida S."/>
            <person name="Kurokawa K."/>
            <person name="Ohta H."/>
        </authorList>
    </citation>
    <scope>NUCLEOTIDE SEQUENCE [LARGE SCALE GENOMIC DNA]</scope>
    <source>
        <strain evidence="3 4">NIES-2285</strain>
    </source>
</reference>